<dbReference type="InterPro" id="IPR017900">
    <property type="entry name" value="4Fe4S_Fe_S_CS"/>
</dbReference>
<dbReference type="SUPFAM" id="SSF46548">
    <property type="entry name" value="alpha-helical ferredoxin"/>
    <property type="match status" value="1"/>
</dbReference>
<keyword evidence="1" id="KW-0479">Metal-binding</keyword>
<gene>
    <name evidence="5" type="ORF">DORLON_02938</name>
</gene>
<dbReference type="EMBL" id="AAXB02000027">
    <property type="protein sequence ID" value="EDM61703.1"/>
    <property type="molecule type" value="Genomic_DNA"/>
</dbReference>
<dbReference type="HOGENOM" id="CLU_081793_1_0_9"/>
<dbReference type="InterPro" id="IPR017896">
    <property type="entry name" value="4Fe4S_Fe-S-bd"/>
</dbReference>
<evidence type="ECO:0000313" key="6">
    <source>
        <dbReference type="Proteomes" id="UP000004016"/>
    </source>
</evidence>
<evidence type="ECO:0000259" key="4">
    <source>
        <dbReference type="PROSITE" id="PS51379"/>
    </source>
</evidence>
<organism evidence="5 6">
    <name type="scientific">Dorea longicatena DSM 13814</name>
    <dbReference type="NCBI Taxonomy" id="411462"/>
    <lineage>
        <taxon>Bacteria</taxon>
        <taxon>Bacillati</taxon>
        <taxon>Bacillota</taxon>
        <taxon>Clostridia</taxon>
        <taxon>Lachnospirales</taxon>
        <taxon>Lachnospiraceae</taxon>
        <taxon>Dorea</taxon>
    </lineage>
</organism>
<dbReference type="GO" id="GO:0051536">
    <property type="term" value="F:iron-sulfur cluster binding"/>
    <property type="evidence" value="ECO:0007669"/>
    <property type="project" value="UniProtKB-KW"/>
</dbReference>
<feature type="domain" description="4Fe-4S ferredoxin-type" evidence="4">
    <location>
        <begin position="163"/>
        <end position="192"/>
    </location>
</feature>
<accession>A6BKT2</accession>
<name>A6BKT2_9FIRM</name>
<dbReference type="PROSITE" id="PS00198">
    <property type="entry name" value="4FE4S_FER_1"/>
    <property type="match status" value="1"/>
</dbReference>
<dbReference type="PROSITE" id="PS51379">
    <property type="entry name" value="4FE4S_FER_2"/>
    <property type="match status" value="1"/>
</dbReference>
<reference evidence="5 6" key="2">
    <citation type="submission" date="2007-04" db="EMBL/GenBank/DDBJ databases">
        <title>Draft genome sequence of Dorea longicatena (DSM 13814).</title>
        <authorList>
            <person name="Sudarsanam P."/>
            <person name="Ley R."/>
            <person name="Guruge J."/>
            <person name="Turnbaugh P.J."/>
            <person name="Mahowald M."/>
            <person name="Liep D."/>
            <person name="Gordon J."/>
        </authorList>
    </citation>
    <scope>NUCLEOTIDE SEQUENCE [LARGE SCALE GENOMIC DNA]</scope>
    <source>
        <strain evidence="5 6">DSM 13814</strain>
    </source>
</reference>
<sequence length="244" mass="26829">MYNKSMNGNVLKGGIFMNPTKEFRDYMISQGAALVGIGDLTAVPSSDYPVGIAVAIPLPKHVIKDLQLAPTREYYKLYTTLNDKLNAIVTAGEKYLTGRGYQAYAQTTDRITVDSDNRSPLPHKTVATRAGLGWIGKNCLLVTPQYGSAVRISSLLTDAPLTCDAPVTRSQCGACHACVRYCPAHALKNTLWRSGMPREDIVSVSACYKKQREIMRKSTGIDTDLCGKCFAVCTYTKQYLKQKQ</sequence>
<proteinExistence type="predicted"/>
<comment type="caution">
    <text evidence="5">The sequence shown here is derived from an EMBL/GenBank/DDBJ whole genome shotgun (WGS) entry which is preliminary data.</text>
</comment>
<dbReference type="PANTHER" id="PTHR42827">
    <property type="entry name" value="IRON-SULFUR CLUSTER-BINDING PROTEIN-RELATED"/>
    <property type="match status" value="1"/>
</dbReference>
<dbReference type="AlphaFoldDB" id="A6BKT2"/>
<dbReference type="PANTHER" id="PTHR42827:SF1">
    <property type="entry name" value="IRON-SULFUR CLUSTER-BINDING PROTEIN"/>
    <property type="match status" value="1"/>
</dbReference>
<evidence type="ECO:0000256" key="2">
    <source>
        <dbReference type="ARBA" id="ARBA00023004"/>
    </source>
</evidence>
<dbReference type="GO" id="GO:0046872">
    <property type="term" value="F:metal ion binding"/>
    <property type="evidence" value="ECO:0007669"/>
    <property type="project" value="UniProtKB-KW"/>
</dbReference>
<reference evidence="5 6" key="1">
    <citation type="submission" date="2007-03" db="EMBL/GenBank/DDBJ databases">
        <authorList>
            <person name="Fulton L."/>
            <person name="Clifton S."/>
            <person name="Fulton B."/>
            <person name="Xu J."/>
            <person name="Minx P."/>
            <person name="Pepin K.H."/>
            <person name="Johnson M."/>
            <person name="Thiruvilangam P."/>
            <person name="Bhonagiri V."/>
            <person name="Nash W.E."/>
            <person name="Mardis E.R."/>
            <person name="Wilson R.K."/>
        </authorList>
    </citation>
    <scope>NUCLEOTIDE SEQUENCE [LARGE SCALE GENOMIC DNA]</scope>
    <source>
        <strain evidence="5 6">DSM 13814</strain>
    </source>
</reference>
<dbReference type="Proteomes" id="UP000004016">
    <property type="component" value="Unassembled WGS sequence"/>
</dbReference>
<dbReference type="eggNOG" id="COG1600">
    <property type="taxonomic scope" value="Bacteria"/>
</dbReference>
<evidence type="ECO:0000256" key="1">
    <source>
        <dbReference type="ARBA" id="ARBA00022723"/>
    </source>
</evidence>
<protein>
    <submittedName>
        <fullName evidence="5">Putative iron-sulfur cluster-binding protein</fullName>
    </submittedName>
</protein>
<keyword evidence="2" id="KW-0408">Iron</keyword>
<evidence type="ECO:0000256" key="3">
    <source>
        <dbReference type="ARBA" id="ARBA00023014"/>
    </source>
</evidence>
<evidence type="ECO:0000313" key="5">
    <source>
        <dbReference type="EMBL" id="EDM61703.1"/>
    </source>
</evidence>
<keyword evidence="3" id="KW-0411">Iron-sulfur</keyword>